<feature type="transmembrane region" description="Helical" evidence="13">
    <location>
        <begin position="84"/>
        <end position="102"/>
    </location>
</feature>
<dbReference type="PIRSF" id="PIRSF000439">
    <property type="entry name" value="Oat_ACAT_DAG_ARE"/>
    <property type="match status" value="1"/>
</dbReference>
<dbReference type="InterPro" id="IPR014371">
    <property type="entry name" value="Oat_ACAT_DAG_ARE"/>
</dbReference>
<proteinExistence type="inferred from homology"/>
<keyword evidence="9 11" id="KW-0012">Acyltransferase</keyword>
<comment type="similarity">
    <text evidence="3 11">Belongs to the membrane-bound acyltransferase family. Sterol o-acyltransferase subfamily.</text>
</comment>
<evidence type="ECO:0000256" key="9">
    <source>
        <dbReference type="ARBA" id="ARBA00023315"/>
    </source>
</evidence>
<keyword evidence="8 11" id="KW-0472">Membrane</keyword>
<comment type="subcellular location">
    <subcellularLocation>
        <location evidence="1 11">Endoplasmic reticulum membrane</location>
        <topology evidence="1 11">Multi-pass membrane protein</topology>
    </subcellularLocation>
</comment>
<keyword evidence="7 13" id="KW-1133">Transmembrane helix</keyword>
<feature type="transmembrane region" description="Helical" evidence="13">
    <location>
        <begin position="427"/>
        <end position="446"/>
    </location>
</feature>
<gene>
    <name evidence="14" type="ORF">Q9L58_003930</name>
</gene>
<feature type="region of interest" description="Disordered" evidence="12">
    <location>
        <begin position="1"/>
        <end position="41"/>
    </location>
</feature>
<dbReference type="PANTHER" id="PTHR10408">
    <property type="entry name" value="STEROL O-ACYLTRANSFERASE"/>
    <property type="match status" value="1"/>
</dbReference>
<comment type="caution">
    <text evidence="14">The sequence shown here is derived from an EMBL/GenBank/DDBJ whole genome shotgun (WGS) entry which is preliminary data.</text>
</comment>
<dbReference type="Pfam" id="PF03062">
    <property type="entry name" value="MBOAT"/>
    <property type="match status" value="1"/>
</dbReference>
<evidence type="ECO:0000256" key="3">
    <source>
        <dbReference type="ARBA" id="ARBA00009010"/>
    </source>
</evidence>
<keyword evidence="15" id="KW-1185">Reference proteome</keyword>
<evidence type="ECO:0000256" key="1">
    <source>
        <dbReference type="ARBA" id="ARBA00004477"/>
    </source>
</evidence>
<evidence type="ECO:0000256" key="10">
    <source>
        <dbReference type="ARBA" id="ARBA00023568"/>
    </source>
</evidence>
<feature type="transmembrane region" description="Helical" evidence="13">
    <location>
        <begin position="283"/>
        <end position="302"/>
    </location>
</feature>
<feature type="transmembrane region" description="Helical" evidence="13">
    <location>
        <begin position="122"/>
        <end position="146"/>
    </location>
</feature>
<keyword evidence="4 11" id="KW-0808">Transferase</keyword>
<keyword evidence="6 11" id="KW-0256">Endoplasmic reticulum</keyword>
<sequence length="498" mass="55685">MAMAARSATSTSISLATDNTPTTNRTPLLAPALPAKDDATTDESELKRSVDQYKHIFAIHSQPRTSTLSHDSVDSPSFIGFRNLMVLVLIVGNLRLVIENYMKYGVLVHLSGSEFRRDDLKMFFLLYALIPTHLFVGFLIELVASIHARGAKAKNQKADIKDPKLRVAWRIIAFAHVVNATLSLGVANWVVYYKIHHPLIGTFCEFHAVIVWLKQLSYALTNRDLRDAFLASAPTPPLYASAPYPTNITLSNLSYFWWAPTLVYQPVYPRSPSFRWSFFLKRVGEVIALSITIWFLSAQYAVPVLQNSVTAMGKMDVVVVLERLMKLSTISLVIWLAGFFALFQSGLNALAECLKFGDREFYTDWWNSGSVGTYWKTWNKPVNHFMRRHLYAPLQGRGWSSQSASIVVFTFSAILHELLVGVPTHNIIGVAFAGMMFQIPLVALTVPLEKMRGSASVIGNAIFWISFCLVGQPLAALVYWFTWQAKFGGGGERGYGLA</sequence>
<evidence type="ECO:0000256" key="4">
    <source>
        <dbReference type="ARBA" id="ARBA00022679"/>
    </source>
</evidence>
<evidence type="ECO:0000256" key="2">
    <source>
        <dbReference type="ARBA" id="ARBA00005189"/>
    </source>
</evidence>
<evidence type="ECO:0000256" key="12">
    <source>
        <dbReference type="SAM" id="MobiDB-lite"/>
    </source>
</evidence>
<name>A0ABR3GMY8_9PEZI</name>
<feature type="transmembrane region" description="Helical" evidence="13">
    <location>
        <begin position="332"/>
        <end position="351"/>
    </location>
</feature>
<evidence type="ECO:0000256" key="6">
    <source>
        <dbReference type="ARBA" id="ARBA00022824"/>
    </source>
</evidence>
<organism evidence="14 15">
    <name type="scientific">Discina gigas</name>
    <dbReference type="NCBI Taxonomy" id="1032678"/>
    <lineage>
        <taxon>Eukaryota</taxon>
        <taxon>Fungi</taxon>
        <taxon>Dikarya</taxon>
        <taxon>Ascomycota</taxon>
        <taxon>Pezizomycotina</taxon>
        <taxon>Pezizomycetes</taxon>
        <taxon>Pezizales</taxon>
        <taxon>Discinaceae</taxon>
        <taxon>Discina</taxon>
    </lineage>
</organism>
<accession>A0ABR3GMY8</accession>
<evidence type="ECO:0000256" key="13">
    <source>
        <dbReference type="SAM" id="Phobius"/>
    </source>
</evidence>
<feature type="compositionally biased region" description="Low complexity" evidence="12">
    <location>
        <begin position="1"/>
        <end position="34"/>
    </location>
</feature>
<evidence type="ECO:0000256" key="7">
    <source>
        <dbReference type="ARBA" id="ARBA00022989"/>
    </source>
</evidence>
<keyword evidence="5 13" id="KW-0812">Transmembrane</keyword>
<evidence type="ECO:0000313" key="14">
    <source>
        <dbReference type="EMBL" id="KAL0637107.1"/>
    </source>
</evidence>
<comment type="pathway">
    <text evidence="2">Lipid metabolism.</text>
</comment>
<dbReference type="InterPro" id="IPR004299">
    <property type="entry name" value="MBOAT_fam"/>
</dbReference>
<feature type="transmembrane region" description="Helical" evidence="13">
    <location>
        <begin position="167"/>
        <end position="189"/>
    </location>
</feature>
<evidence type="ECO:0000256" key="8">
    <source>
        <dbReference type="ARBA" id="ARBA00023136"/>
    </source>
</evidence>
<evidence type="ECO:0000256" key="11">
    <source>
        <dbReference type="PIRNR" id="PIRNR000439"/>
    </source>
</evidence>
<protein>
    <recommendedName>
        <fullName evidence="11">O-acyltransferase</fullName>
    </recommendedName>
</protein>
<feature type="transmembrane region" description="Helical" evidence="13">
    <location>
        <begin position="396"/>
        <end position="415"/>
    </location>
</feature>
<feature type="transmembrane region" description="Helical" evidence="13">
    <location>
        <begin position="458"/>
        <end position="481"/>
    </location>
</feature>
<dbReference type="PANTHER" id="PTHR10408:SF7">
    <property type="entry name" value="DIACYLGLYCEROL O-ACYLTRANSFERASE 1"/>
    <property type="match status" value="1"/>
</dbReference>
<reference evidence="14 15" key="1">
    <citation type="submission" date="2024-02" db="EMBL/GenBank/DDBJ databases">
        <title>Discinaceae phylogenomics.</title>
        <authorList>
            <person name="Dirks A.C."/>
            <person name="James T.Y."/>
        </authorList>
    </citation>
    <scope>NUCLEOTIDE SEQUENCE [LARGE SCALE GENOMIC DNA]</scope>
    <source>
        <strain evidence="14 15">ACD0624</strain>
    </source>
</reference>
<evidence type="ECO:0000313" key="15">
    <source>
        <dbReference type="Proteomes" id="UP001447188"/>
    </source>
</evidence>
<comment type="function">
    <text evidence="10">Sterol O-acyltransferase that catalyzes the formation of stery esters.</text>
</comment>
<dbReference type="EMBL" id="JBBBZM010000039">
    <property type="protein sequence ID" value="KAL0637107.1"/>
    <property type="molecule type" value="Genomic_DNA"/>
</dbReference>
<evidence type="ECO:0000256" key="5">
    <source>
        <dbReference type="ARBA" id="ARBA00022692"/>
    </source>
</evidence>
<dbReference type="Proteomes" id="UP001447188">
    <property type="component" value="Unassembled WGS sequence"/>
</dbReference>